<keyword evidence="10" id="KW-0443">Lipid metabolism</keyword>
<dbReference type="PRINTS" id="PR00465">
    <property type="entry name" value="EP450IV"/>
</dbReference>
<evidence type="ECO:0000256" key="1">
    <source>
        <dbReference type="ARBA" id="ARBA00001971"/>
    </source>
</evidence>
<dbReference type="OrthoDB" id="3366823at2759"/>
<dbReference type="GO" id="GO:0016705">
    <property type="term" value="F:oxidoreductase activity, acting on paired donors, with incorporation or reduction of molecular oxygen"/>
    <property type="evidence" value="ECO:0007669"/>
    <property type="project" value="InterPro"/>
</dbReference>
<evidence type="ECO:0000256" key="2">
    <source>
        <dbReference type="ARBA" id="ARBA00004586"/>
    </source>
</evidence>
<feature type="binding site" evidence="14">
    <location>
        <position position="374"/>
    </location>
    <ligand>
        <name>substrate</name>
    </ligand>
</feature>
<comment type="pathway">
    <text evidence="3">Lipid metabolism; bile acid biosynthesis.</text>
</comment>
<keyword evidence="7 12" id="KW-0256">Endoplasmic reticulum</keyword>
<dbReference type="Gene3D" id="1.10.630.10">
    <property type="entry name" value="Cytochrome P450"/>
    <property type="match status" value="1"/>
</dbReference>
<dbReference type="GO" id="GO:0005506">
    <property type="term" value="F:iron ion binding"/>
    <property type="evidence" value="ECO:0007669"/>
    <property type="project" value="InterPro"/>
</dbReference>
<evidence type="ECO:0000256" key="11">
    <source>
        <dbReference type="ARBA" id="ARBA00023136"/>
    </source>
</evidence>
<dbReference type="Pfam" id="PF00067">
    <property type="entry name" value="p450"/>
    <property type="match status" value="1"/>
</dbReference>
<keyword evidence="8" id="KW-0560">Oxidoreductase</keyword>
<evidence type="ECO:0000256" key="9">
    <source>
        <dbReference type="ARBA" id="ARBA00023004"/>
    </source>
</evidence>
<feature type="binding site" evidence="14">
    <location>
        <position position="277"/>
    </location>
    <ligand>
        <name>substrate</name>
    </ligand>
</feature>
<evidence type="ECO:0000256" key="14">
    <source>
        <dbReference type="PIRSR" id="PIRSR000047-2"/>
    </source>
</evidence>
<dbReference type="InterPro" id="IPR001128">
    <property type="entry name" value="Cyt_P450"/>
</dbReference>
<dbReference type="InterPro" id="IPR050529">
    <property type="entry name" value="CYP450_sterol_14alpha_dmase"/>
</dbReference>
<dbReference type="STRING" id="914234.M2Q3T2"/>
<keyword evidence="6 12" id="KW-0479">Metal-binding</keyword>
<evidence type="ECO:0000256" key="12">
    <source>
        <dbReference type="PIRNR" id="PIRNR000047"/>
    </source>
</evidence>
<evidence type="ECO:0000256" key="6">
    <source>
        <dbReference type="ARBA" id="ARBA00022723"/>
    </source>
</evidence>
<proteinExistence type="inferred from homology"/>
<evidence type="ECO:0008006" key="17">
    <source>
        <dbReference type="Google" id="ProtNLM"/>
    </source>
</evidence>
<comment type="similarity">
    <text evidence="4 12">Belongs to the cytochrome P450 family.</text>
</comment>
<name>M2Q3T2_CERS8</name>
<keyword evidence="9 12" id="KW-0408">Iron</keyword>
<protein>
    <recommendedName>
        <fullName evidence="17">Cytochrome P450</fullName>
    </recommendedName>
</protein>
<dbReference type="PANTHER" id="PTHR24304:SF2">
    <property type="entry name" value="24-HYDROXYCHOLESTEROL 7-ALPHA-HYDROXYLASE"/>
    <property type="match status" value="1"/>
</dbReference>
<comment type="subcellular location">
    <subcellularLocation>
        <location evidence="2 12">Endoplasmic reticulum membrane</location>
    </subcellularLocation>
</comment>
<organism evidence="15 16">
    <name type="scientific">Ceriporiopsis subvermispora (strain B)</name>
    <name type="common">White-rot fungus</name>
    <name type="synonym">Gelatoporia subvermispora</name>
    <dbReference type="NCBI Taxonomy" id="914234"/>
    <lineage>
        <taxon>Eukaryota</taxon>
        <taxon>Fungi</taxon>
        <taxon>Dikarya</taxon>
        <taxon>Basidiomycota</taxon>
        <taxon>Agaricomycotina</taxon>
        <taxon>Agaricomycetes</taxon>
        <taxon>Polyporales</taxon>
        <taxon>Gelatoporiaceae</taxon>
        <taxon>Gelatoporia</taxon>
    </lineage>
</organism>
<dbReference type="GO" id="GO:0020037">
    <property type="term" value="F:heme binding"/>
    <property type="evidence" value="ECO:0007669"/>
    <property type="project" value="InterPro"/>
</dbReference>
<keyword evidence="5 12" id="KW-0349">Heme</keyword>
<accession>M2Q3T2</accession>
<keyword evidence="11 12" id="KW-0472">Membrane</keyword>
<dbReference type="HOGENOM" id="CLU_018012_5_1_1"/>
<keyword evidence="16" id="KW-1185">Reference proteome</keyword>
<dbReference type="Proteomes" id="UP000016930">
    <property type="component" value="Unassembled WGS sequence"/>
</dbReference>
<evidence type="ECO:0000313" key="16">
    <source>
        <dbReference type="Proteomes" id="UP000016930"/>
    </source>
</evidence>
<dbReference type="SUPFAM" id="SSF48264">
    <property type="entry name" value="Cytochrome P450"/>
    <property type="match status" value="1"/>
</dbReference>
<comment type="cofactor">
    <cofactor evidence="1 12 13">
        <name>heme</name>
        <dbReference type="ChEBI" id="CHEBI:30413"/>
    </cofactor>
</comment>
<dbReference type="InterPro" id="IPR002403">
    <property type="entry name" value="Cyt_P450_E_grp-IV"/>
</dbReference>
<dbReference type="GO" id="GO:0005789">
    <property type="term" value="C:endoplasmic reticulum membrane"/>
    <property type="evidence" value="ECO:0007669"/>
    <property type="project" value="UniProtKB-SubCell"/>
</dbReference>
<dbReference type="PIRSF" id="PIRSF000047">
    <property type="entry name" value="Cytochrome_CYPVIIA1"/>
    <property type="match status" value="1"/>
</dbReference>
<evidence type="ECO:0000256" key="5">
    <source>
        <dbReference type="ARBA" id="ARBA00022617"/>
    </source>
</evidence>
<gene>
    <name evidence="15" type="ORF">CERSUDRAFT_109437</name>
</gene>
<reference evidence="15 16" key="1">
    <citation type="journal article" date="2012" name="Proc. Natl. Acad. Sci. U.S.A.">
        <title>Comparative genomics of Ceriporiopsis subvermispora and Phanerochaete chrysosporium provide insight into selective ligninolysis.</title>
        <authorList>
            <person name="Fernandez-Fueyo E."/>
            <person name="Ruiz-Duenas F.J."/>
            <person name="Ferreira P."/>
            <person name="Floudas D."/>
            <person name="Hibbett D.S."/>
            <person name="Canessa P."/>
            <person name="Larrondo L.F."/>
            <person name="James T.Y."/>
            <person name="Seelenfreund D."/>
            <person name="Lobos S."/>
            <person name="Polanco R."/>
            <person name="Tello M."/>
            <person name="Honda Y."/>
            <person name="Watanabe T."/>
            <person name="Watanabe T."/>
            <person name="Ryu J.S."/>
            <person name="Kubicek C.P."/>
            <person name="Schmoll M."/>
            <person name="Gaskell J."/>
            <person name="Hammel K.E."/>
            <person name="St John F.J."/>
            <person name="Vanden Wymelenberg A."/>
            <person name="Sabat G."/>
            <person name="Splinter BonDurant S."/>
            <person name="Syed K."/>
            <person name="Yadav J.S."/>
            <person name="Doddapaneni H."/>
            <person name="Subramanian V."/>
            <person name="Lavin J.L."/>
            <person name="Oguiza J.A."/>
            <person name="Perez G."/>
            <person name="Pisabarro A.G."/>
            <person name="Ramirez L."/>
            <person name="Santoyo F."/>
            <person name="Master E."/>
            <person name="Coutinho P.M."/>
            <person name="Henrissat B."/>
            <person name="Lombard V."/>
            <person name="Magnuson J.K."/>
            <person name="Kuees U."/>
            <person name="Hori C."/>
            <person name="Igarashi K."/>
            <person name="Samejima M."/>
            <person name="Held B.W."/>
            <person name="Barry K.W."/>
            <person name="LaButti K.M."/>
            <person name="Lapidus A."/>
            <person name="Lindquist E.A."/>
            <person name="Lucas S.M."/>
            <person name="Riley R."/>
            <person name="Salamov A.A."/>
            <person name="Hoffmeister D."/>
            <person name="Schwenk D."/>
            <person name="Hadar Y."/>
            <person name="Yarden O."/>
            <person name="de Vries R.P."/>
            <person name="Wiebenga A."/>
            <person name="Stenlid J."/>
            <person name="Eastwood D."/>
            <person name="Grigoriev I.V."/>
            <person name="Berka R.M."/>
            <person name="Blanchette R.A."/>
            <person name="Kersten P."/>
            <person name="Martinez A.T."/>
            <person name="Vicuna R."/>
            <person name="Cullen D."/>
        </authorList>
    </citation>
    <scope>NUCLEOTIDE SEQUENCE [LARGE SCALE GENOMIC DNA]</scope>
    <source>
        <strain evidence="15 16">B</strain>
    </source>
</reference>
<dbReference type="PANTHER" id="PTHR24304">
    <property type="entry name" value="CYTOCHROME P450 FAMILY 7"/>
    <property type="match status" value="1"/>
</dbReference>
<dbReference type="GO" id="GO:0006629">
    <property type="term" value="P:lipid metabolic process"/>
    <property type="evidence" value="ECO:0007669"/>
    <property type="project" value="UniProtKB-KW"/>
</dbReference>
<evidence type="ECO:0000256" key="3">
    <source>
        <dbReference type="ARBA" id="ARBA00004860"/>
    </source>
</evidence>
<dbReference type="InterPro" id="IPR036396">
    <property type="entry name" value="Cyt_P450_sf"/>
</dbReference>
<evidence type="ECO:0000256" key="13">
    <source>
        <dbReference type="PIRSR" id="PIRSR000047-1"/>
    </source>
</evidence>
<feature type="binding site" evidence="14">
    <location>
        <position position="104"/>
    </location>
    <ligand>
        <name>substrate</name>
    </ligand>
</feature>
<sequence length="487" mass="54064">MATNWALLLLSVTVLGYFLRFRSTRSRRPPLVPYTIPWLGSALDLNKDPDKFFREASARYGSVFRVKALGQEITYVTAPSLIQGIYRDNKHYEFMPLRLEIMEKVFATAHEVTHAPAMIDTYFPAQHRALAPSNVPELLSAYAERAFELFSKAIDGADGTSMSLIQFIIPPTYCAAAAALLGKDFPAMETYAPFRKFDDAFPLMLAGLPRFMLPGPHKAWWEVIRLIEQYLETAKQKEDAELPAFVRSTLSMADGSGWSTETAATVLASYLWAAEANAIWAGYWLIVFMLQEPGGLAPLVEELDRARAAWLAAHPGTPLTPDAFHTFIADSAGALPLLGSAIQETLRVTSDVMALRRVIEPVEMEGYELGVGERVVSVTRLVHLDEEIHPGAEAFRPTRYLENQKFTKNGKAVPNHSMPFGGGVSMCEGRHFVMGELKILIALLLTYATIGIDPKKPEIPKMSRNRIGAGIMPPIGDLNVIIKRRQI</sequence>
<dbReference type="GO" id="GO:0008395">
    <property type="term" value="F:steroid hydroxylase activity"/>
    <property type="evidence" value="ECO:0007669"/>
    <property type="project" value="TreeGrafter"/>
</dbReference>
<evidence type="ECO:0000256" key="8">
    <source>
        <dbReference type="ARBA" id="ARBA00023002"/>
    </source>
</evidence>
<feature type="binding site" description="axial binding residue" evidence="13">
    <location>
        <position position="427"/>
    </location>
    <ligand>
        <name>heme</name>
        <dbReference type="ChEBI" id="CHEBI:30413"/>
    </ligand>
    <ligandPart>
        <name>Fe</name>
        <dbReference type="ChEBI" id="CHEBI:18248"/>
    </ligandPart>
</feature>
<evidence type="ECO:0000313" key="15">
    <source>
        <dbReference type="EMBL" id="EMD31428.1"/>
    </source>
</evidence>
<dbReference type="InterPro" id="IPR024204">
    <property type="entry name" value="Cyt_P450_CYP7A1-type"/>
</dbReference>
<dbReference type="AlphaFoldDB" id="M2Q3T2"/>
<evidence type="ECO:0000256" key="4">
    <source>
        <dbReference type="ARBA" id="ARBA00010617"/>
    </source>
</evidence>
<dbReference type="EMBL" id="KB445819">
    <property type="protein sequence ID" value="EMD31428.1"/>
    <property type="molecule type" value="Genomic_DNA"/>
</dbReference>
<evidence type="ECO:0000256" key="10">
    <source>
        <dbReference type="ARBA" id="ARBA00023098"/>
    </source>
</evidence>
<evidence type="ECO:0000256" key="7">
    <source>
        <dbReference type="ARBA" id="ARBA00022824"/>
    </source>
</evidence>